<accession>A0AAV2MY39</accession>
<proteinExistence type="predicted"/>
<keyword evidence="3" id="KW-1185">Reference proteome</keyword>
<feature type="domain" description="Integrase zinc-binding" evidence="1">
    <location>
        <begin position="102"/>
        <end position="155"/>
    </location>
</feature>
<name>A0AAV2MY39_9HYME</name>
<dbReference type="InterPro" id="IPR041588">
    <property type="entry name" value="Integrase_H2C2"/>
</dbReference>
<dbReference type="PANTHER" id="PTHR47331:SF2">
    <property type="match status" value="1"/>
</dbReference>
<gene>
    <name evidence="2" type="ORF">LPLAT_LOCUS5374</name>
</gene>
<dbReference type="Pfam" id="PF17921">
    <property type="entry name" value="Integrase_H2C2"/>
    <property type="match status" value="1"/>
</dbReference>
<comment type="caution">
    <text evidence="2">The sequence shown here is derived from an EMBL/GenBank/DDBJ whole genome shotgun (WGS) entry which is preliminary data.</text>
</comment>
<evidence type="ECO:0000313" key="2">
    <source>
        <dbReference type="EMBL" id="CAL1671961.1"/>
    </source>
</evidence>
<protein>
    <recommendedName>
        <fullName evidence="1">Integrase zinc-binding domain-containing protein</fullName>
    </recommendedName>
</protein>
<dbReference type="Gene3D" id="1.10.340.70">
    <property type="match status" value="1"/>
</dbReference>
<dbReference type="EMBL" id="CAXIPU020000435">
    <property type="protein sequence ID" value="CAL1671961.1"/>
    <property type="molecule type" value="Genomic_DNA"/>
</dbReference>
<reference evidence="2" key="1">
    <citation type="submission" date="2024-04" db="EMBL/GenBank/DDBJ databases">
        <authorList>
            <consortium name="Molecular Ecology Group"/>
        </authorList>
    </citation>
    <scope>NUCLEOTIDE SEQUENCE</scope>
</reference>
<evidence type="ECO:0000259" key="1">
    <source>
        <dbReference type="Pfam" id="PF17921"/>
    </source>
</evidence>
<dbReference type="AlphaFoldDB" id="A0AAV2MY39"/>
<evidence type="ECO:0000313" key="3">
    <source>
        <dbReference type="Proteomes" id="UP001497644"/>
    </source>
</evidence>
<dbReference type="PANTHER" id="PTHR47331">
    <property type="entry name" value="PHD-TYPE DOMAIN-CONTAINING PROTEIN"/>
    <property type="match status" value="1"/>
</dbReference>
<dbReference type="Proteomes" id="UP001497644">
    <property type="component" value="Unassembled WGS sequence"/>
</dbReference>
<sequence length="157" mass="17743">MAYLLRFLKNTKNTKEERNKNHLTASELNQATICLVKIIQGYHFSGELKALHKGESVPRNSKLNGLAPFIDDSGIIRVGGRLLQSRLPYSTRHPIVLPSRHKFTTMLIMREHQNLLHAGPQSTLAALRQTYWPIAGRNAVRQVTRSCVRCFRAAPSS</sequence>
<organism evidence="2 3">
    <name type="scientific">Lasius platythorax</name>
    <dbReference type="NCBI Taxonomy" id="488582"/>
    <lineage>
        <taxon>Eukaryota</taxon>
        <taxon>Metazoa</taxon>
        <taxon>Ecdysozoa</taxon>
        <taxon>Arthropoda</taxon>
        <taxon>Hexapoda</taxon>
        <taxon>Insecta</taxon>
        <taxon>Pterygota</taxon>
        <taxon>Neoptera</taxon>
        <taxon>Endopterygota</taxon>
        <taxon>Hymenoptera</taxon>
        <taxon>Apocrita</taxon>
        <taxon>Aculeata</taxon>
        <taxon>Formicoidea</taxon>
        <taxon>Formicidae</taxon>
        <taxon>Formicinae</taxon>
        <taxon>Lasius</taxon>
        <taxon>Lasius</taxon>
    </lineage>
</organism>